<keyword evidence="2" id="KW-0067">ATP-binding</keyword>
<proteinExistence type="inferred from homology"/>
<feature type="compositionally biased region" description="Low complexity" evidence="4">
    <location>
        <begin position="323"/>
        <end position="370"/>
    </location>
</feature>
<dbReference type="STRING" id="310781.SAMN05216259_105287"/>
<dbReference type="PANTHER" id="PTHR42759">
    <property type="entry name" value="MOXR FAMILY PROTEIN"/>
    <property type="match status" value="1"/>
</dbReference>
<dbReference type="GO" id="GO:0016887">
    <property type="term" value="F:ATP hydrolysis activity"/>
    <property type="evidence" value="ECO:0007669"/>
    <property type="project" value="InterPro"/>
</dbReference>
<comment type="similarity">
    <text evidence="3">Belongs to the MoxR family.</text>
</comment>
<evidence type="ECO:0000256" key="2">
    <source>
        <dbReference type="ARBA" id="ARBA00022840"/>
    </source>
</evidence>
<evidence type="ECO:0000256" key="1">
    <source>
        <dbReference type="ARBA" id="ARBA00022741"/>
    </source>
</evidence>
<reference evidence="7 8" key="1">
    <citation type="submission" date="2016-10" db="EMBL/GenBank/DDBJ databases">
        <authorList>
            <person name="de Groot N.N."/>
        </authorList>
    </citation>
    <scope>NUCLEOTIDE SEQUENCE [LARGE SCALE GENOMIC DNA]</scope>
    <source>
        <strain evidence="7 8">CGMCC 4.2022</strain>
    </source>
</reference>
<dbReference type="InterPro" id="IPR027417">
    <property type="entry name" value="P-loop_NTPase"/>
</dbReference>
<dbReference type="Proteomes" id="UP000199341">
    <property type="component" value="Unassembled WGS sequence"/>
</dbReference>
<dbReference type="PIRSF" id="PIRSF002849">
    <property type="entry name" value="AAA_ATPase_chaperone_MoxR_prd"/>
    <property type="match status" value="1"/>
</dbReference>
<evidence type="ECO:0000313" key="8">
    <source>
        <dbReference type="Proteomes" id="UP000199341"/>
    </source>
</evidence>
<feature type="domain" description="ATPase AAA-3" evidence="5">
    <location>
        <begin position="47"/>
        <end position="176"/>
    </location>
</feature>
<dbReference type="OrthoDB" id="9808397at2"/>
<dbReference type="AlphaFoldDB" id="A0A1H0DNF2"/>
<gene>
    <name evidence="7" type="ORF">SAMN05216259_105287</name>
</gene>
<feature type="region of interest" description="Disordered" evidence="4">
    <location>
        <begin position="317"/>
        <end position="370"/>
    </location>
</feature>
<accession>A0A1H0DNF2</accession>
<evidence type="ECO:0000313" key="7">
    <source>
        <dbReference type="EMBL" id="SDN71583.1"/>
    </source>
</evidence>
<dbReference type="Gene3D" id="1.10.8.80">
    <property type="entry name" value="Magnesium chelatase subunit I, C-Terminal domain"/>
    <property type="match status" value="1"/>
</dbReference>
<dbReference type="GO" id="GO:0005524">
    <property type="term" value="F:ATP binding"/>
    <property type="evidence" value="ECO:0007669"/>
    <property type="project" value="UniProtKB-KW"/>
</dbReference>
<evidence type="ECO:0000259" key="5">
    <source>
        <dbReference type="Pfam" id="PF07726"/>
    </source>
</evidence>
<name>A0A1H0DNF2_9ACTN</name>
<sequence>MTTFDARPSLSDLTATAGRVRRSVENVIEGKPEVVRIALTVLLAEGHLLIEDVPGVGKTMLSKALARSIDCSVRRIQFTPDLLPSDITGVSVFDQQQRDFEFKPGAIFAQIVVGDEINRASPKTQSALLESMEERQVTVDGTTYELPSPFMVIATQNPVEMEGTYPLPEAQRDRFTARVSVGYPSPEAELKMLDVHGGVSPLDDLQPVAHAHDIVKLIEAVRQVYVAEPVRRYAVALVGATRTHPDLRLGASPRATLHLVRAARASAALDGRDYVLPDDVQSLASAVLAHRLLPTAQAQLNRRTPEQVVAEIVQRVPLPDPSAPNSAANSASNGAPHASSNGSGPAAPGWPQRPAGPAGQPQGMPDSRGL</sequence>
<dbReference type="RefSeq" id="WP_093784559.1">
    <property type="nucleotide sequence ID" value="NZ_FNIE01000005.1"/>
</dbReference>
<dbReference type="Gene3D" id="3.40.50.300">
    <property type="entry name" value="P-loop containing nucleotide triphosphate hydrolases"/>
    <property type="match status" value="1"/>
</dbReference>
<dbReference type="PANTHER" id="PTHR42759:SF5">
    <property type="entry name" value="METHANOL DEHYDROGENASE REGULATOR"/>
    <property type="match status" value="1"/>
</dbReference>
<dbReference type="FunFam" id="3.40.50.300:FF:000640">
    <property type="entry name" value="MoxR family ATPase"/>
    <property type="match status" value="1"/>
</dbReference>
<dbReference type="InterPro" id="IPR011703">
    <property type="entry name" value="ATPase_AAA-3"/>
</dbReference>
<dbReference type="InterPro" id="IPR041628">
    <property type="entry name" value="ChlI/MoxR_AAA_lid"/>
</dbReference>
<organism evidence="7 8">
    <name type="scientific">Actinacidiphila guanduensis</name>
    <dbReference type="NCBI Taxonomy" id="310781"/>
    <lineage>
        <taxon>Bacteria</taxon>
        <taxon>Bacillati</taxon>
        <taxon>Actinomycetota</taxon>
        <taxon>Actinomycetes</taxon>
        <taxon>Kitasatosporales</taxon>
        <taxon>Streptomycetaceae</taxon>
        <taxon>Actinacidiphila</taxon>
    </lineage>
</organism>
<evidence type="ECO:0000256" key="4">
    <source>
        <dbReference type="SAM" id="MobiDB-lite"/>
    </source>
</evidence>
<dbReference type="SUPFAM" id="SSF52540">
    <property type="entry name" value="P-loop containing nucleoside triphosphate hydrolases"/>
    <property type="match status" value="1"/>
</dbReference>
<protein>
    <submittedName>
        <fullName evidence="7">MoxR-like ATPase</fullName>
    </submittedName>
</protein>
<dbReference type="InterPro" id="IPR050764">
    <property type="entry name" value="CbbQ/NirQ/NorQ/GpvN"/>
</dbReference>
<dbReference type="CDD" id="cd00009">
    <property type="entry name" value="AAA"/>
    <property type="match status" value="1"/>
</dbReference>
<evidence type="ECO:0000256" key="3">
    <source>
        <dbReference type="ARBA" id="ARBA00061607"/>
    </source>
</evidence>
<keyword evidence="1" id="KW-0547">Nucleotide-binding</keyword>
<feature type="domain" description="ChlI/MoxR AAA lid" evidence="6">
    <location>
        <begin position="240"/>
        <end position="312"/>
    </location>
</feature>
<dbReference type="EMBL" id="FNIE01000005">
    <property type="protein sequence ID" value="SDN71583.1"/>
    <property type="molecule type" value="Genomic_DNA"/>
</dbReference>
<keyword evidence="8" id="KW-1185">Reference proteome</keyword>
<evidence type="ECO:0000259" key="6">
    <source>
        <dbReference type="Pfam" id="PF17863"/>
    </source>
</evidence>
<dbReference type="Pfam" id="PF07726">
    <property type="entry name" value="AAA_3"/>
    <property type="match status" value="1"/>
</dbReference>
<dbReference type="Pfam" id="PF17863">
    <property type="entry name" value="AAA_lid_2"/>
    <property type="match status" value="1"/>
</dbReference>